<accession>A0A239EGK8</accession>
<dbReference type="RefSeq" id="WP_089407213.1">
    <property type="nucleotide sequence ID" value="NZ_FZOU01000001.1"/>
</dbReference>
<sequence length="286" mass="29020">MKRFFNILLGALAMIAIAIVSAFVAMRLAIHGREVEAPNLAGLSVTEAAARASDLGLTLSLENRFYSTAVPAGHVITQSPVPGSLVRRDGQIRIAESLGGQHVTIPDLVGQSERAATVILRRLTLEVGAVSYIPSSSPEGTVIAQTPAAKTVGADSPRVSLIVASPLPDAAATAYVMPVLTGLTVGTANMRLATAGLHIAGAQDSSSPAPVATAPAAMPTLDITGPAPNASLSLPGSPAVAVPAAPRQAPASYVIVSQMPPAGHRLLKTDTIHVSAVPRTPSVATP</sequence>
<keyword evidence="3" id="KW-1185">Reference proteome</keyword>
<dbReference type="SMART" id="SM00740">
    <property type="entry name" value="PASTA"/>
    <property type="match status" value="2"/>
</dbReference>
<dbReference type="Pfam" id="PF03793">
    <property type="entry name" value="PASTA"/>
    <property type="match status" value="2"/>
</dbReference>
<dbReference type="Proteomes" id="UP000198356">
    <property type="component" value="Unassembled WGS sequence"/>
</dbReference>
<dbReference type="PROSITE" id="PS51178">
    <property type="entry name" value="PASTA"/>
    <property type="match status" value="2"/>
</dbReference>
<feature type="domain" description="PASTA" evidence="1">
    <location>
        <begin position="32"/>
        <end position="98"/>
    </location>
</feature>
<dbReference type="InterPro" id="IPR005543">
    <property type="entry name" value="PASTA_dom"/>
</dbReference>
<reference evidence="2 3" key="1">
    <citation type="submission" date="2017-06" db="EMBL/GenBank/DDBJ databases">
        <authorList>
            <person name="Kim H.J."/>
            <person name="Triplett B.A."/>
        </authorList>
    </citation>
    <scope>NUCLEOTIDE SEQUENCE [LARGE SCALE GENOMIC DNA]</scope>
    <source>
        <strain evidence="2 3">DSM 18704</strain>
    </source>
</reference>
<evidence type="ECO:0000313" key="2">
    <source>
        <dbReference type="EMBL" id="SNS43571.1"/>
    </source>
</evidence>
<evidence type="ECO:0000259" key="1">
    <source>
        <dbReference type="PROSITE" id="PS51178"/>
    </source>
</evidence>
<name>A0A239EGK8_9BACT</name>
<dbReference type="Gene3D" id="3.30.10.20">
    <property type="match status" value="2"/>
</dbReference>
<dbReference type="CDD" id="cd06577">
    <property type="entry name" value="PASTA_pknB"/>
    <property type="match status" value="2"/>
</dbReference>
<gene>
    <name evidence="2" type="ORF">SAMN05421770_101960</name>
</gene>
<protein>
    <submittedName>
        <fullName evidence="2">PASTA domain, binds beta-lactams</fullName>
    </submittedName>
</protein>
<feature type="domain" description="PASTA" evidence="1">
    <location>
        <begin position="99"/>
        <end position="165"/>
    </location>
</feature>
<dbReference type="AlphaFoldDB" id="A0A239EGK8"/>
<organism evidence="2 3">
    <name type="scientific">Granulicella rosea</name>
    <dbReference type="NCBI Taxonomy" id="474952"/>
    <lineage>
        <taxon>Bacteria</taxon>
        <taxon>Pseudomonadati</taxon>
        <taxon>Acidobacteriota</taxon>
        <taxon>Terriglobia</taxon>
        <taxon>Terriglobales</taxon>
        <taxon>Acidobacteriaceae</taxon>
        <taxon>Granulicella</taxon>
    </lineage>
</organism>
<dbReference type="OrthoDB" id="117799at2"/>
<dbReference type="EMBL" id="FZOU01000001">
    <property type="protein sequence ID" value="SNS43571.1"/>
    <property type="molecule type" value="Genomic_DNA"/>
</dbReference>
<evidence type="ECO:0000313" key="3">
    <source>
        <dbReference type="Proteomes" id="UP000198356"/>
    </source>
</evidence>
<proteinExistence type="predicted"/>